<gene>
    <name evidence="1" type="primary">FASN</name>
    <name evidence="1" type="ORF">EVAR_100853_1</name>
</gene>
<protein>
    <submittedName>
        <fullName evidence="1">Fatty acid synthase</fullName>
    </submittedName>
</protein>
<reference evidence="1 2" key="1">
    <citation type="journal article" date="2019" name="Commun. Biol.">
        <title>The bagworm genome reveals a unique fibroin gene that provides high tensile strength.</title>
        <authorList>
            <person name="Kono N."/>
            <person name="Nakamura H."/>
            <person name="Ohtoshi R."/>
            <person name="Tomita M."/>
            <person name="Numata K."/>
            <person name="Arakawa K."/>
        </authorList>
    </citation>
    <scope>NUCLEOTIDE SEQUENCE [LARGE SCALE GENOMIC DNA]</scope>
</reference>
<comment type="caution">
    <text evidence="1">The sequence shown here is derived from an EMBL/GenBank/DDBJ whole genome shotgun (WGS) entry which is preliminary data.</text>
</comment>
<accession>A0A4C1SZE5</accession>
<dbReference type="Proteomes" id="UP000299102">
    <property type="component" value="Unassembled WGS sequence"/>
</dbReference>
<evidence type="ECO:0000313" key="1">
    <source>
        <dbReference type="EMBL" id="GBP07305.1"/>
    </source>
</evidence>
<keyword evidence="2" id="KW-1185">Reference proteome</keyword>
<dbReference type="OrthoDB" id="329835at2759"/>
<name>A0A4C1SZE5_EUMVA</name>
<dbReference type="AlphaFoldDB" id="A0A4C1SZE5"/>
<dbReference type="Gene3D" id="3.40.366.10">
    <property type="entry name" value="Malonyl-Coenzyme A Acyl Carrier Protein, domain 2"/>
    <property type="match status" value="1"/>
</dbReference>
<dbReference type="STRING" id="151549.A0A4C1SZE5"/>
<organism evidence="1 2">
    <name type="scientific">Eumeta variegata</name>
    <name type="common">Bagworm moth</name>
    <name type="synonym">Eumeta japonica</name>
    <dbReference type="NCBI Taxonomy" id="151549"/>
    <lineage>
        <taxon>Eukaryota</taxon>
        <taxon>Metazoa</taxon>
        <taxon>Ecdysozoa</taxon>
        <taxon>Arthropoda</taxon>
        <taxon>Hexapoda</taxon>
        <taxon>Insecta</taxon>
        <taxon>Pterygota</taxon>
        <taxon>Neoptera</taxon>
        <taxon>Endopterygota</taxon>
        <taxon>Lepidoptera</taxon>
        <taxon>Glossata</taxon>
        <taxon>Ditrysia</taxon>
        <taxon>Tineoidea</taxon>
        <taxon>Psychidae</taxon>
        <taxon>Oiketicinae</taxon>
        <taxon>Eumeta</taxon>
    </lineage>
</organism>
<proteinExistence type="predicted"/>
<evidence type="ECO:0000313" key="2">
    <source>
        <dbReference type="Proteomes" id="UP000299102"/>
    </source>
</evidence>
<dbReference type="GO" id="GO:0016740">
    <property type="term" value="F:transferase activity"/>
    <property type="evidence" value="ECO:0007669"/>
    <property type="project" value="InterPro"/>
</dbReference>
<sequence>MYINATNNLQVTVSENLAVRTLMKFYPRRNNPAAYSRGLVSVETPFVRGAMAAVGLGQKAARGEISARLMWPLRVTTVRIHALYLGPQNHCAFVSDLRARGIFAKEVPVRISLITLIYRSSSLNVAASGGYQHRFHKITGVNLQLFSSAEYHTNNLLRPVLFEETARLLPRDAMLVEIAPHGLLQAILRRSMPKSTSADISPGWRCCTRPSNSRFDGHAFVVTSDGVDARRVWPLAKYTPAIRIWSYERKFVISLHDEEYQHLVDRRVYGVPRFSAAGLLLLCGRRTPWRSSGRVRCGVPQGEVGGDEPQVHEDRRCDCTSPFSAAADILRSMYIFTVKHALTGLIFLEVSERNVYRPSQNENSLLACGVITKRNIPVVTANETSTDLVDDKVLQLNANDIYRLLEERGYSLRLDDLPRRRSAAALLQRPHDGVSRPVSLLFLGINPEAYSKPDVVRAQLSRINLHAEASPSRRSLEDRPWLAITDLTLNSLVFMPHFPNHEMNVSKKLALDKYRLKLGLVRMTLNSMSTGAHRKAIQNLRAVRCSQRFDFVPAARKNIGPYLLLVQELNSQVLNALPAGSFALGINSNNVRVDWEKSDCALVSCARTTVGEIQLVRRRESLEHPSKVLRVSFDECMRILKNDIGSERLKRPLIVSELSASEKLPELVKVSTRRDVCVCLTDYQSLSESSIIMQSRKQLKINILKTMRPNERNFLSRESQNFGRRNSTAFSFIEKQTHFIALFYETE</sequence>
<dbReference type="EMBL" id="BGZK01004162">
    <property type="protein sequence ID" value="GBP07305.1"/>
    <property type="molecule type" value="Genomic_DNA"/>
</dbReference>
<dbReference type="InterPro" id="IPR001227">
    <property type="entry name" value="Ac_transferase_dom_sf"/>
</dbReference>